<evidence type="ECO:0000256" key="2">
    <source>
        <dbReference type="ARBA" id="ARBA00004532"/>
    </source>
</evidence>
<dbReference type="GO" id="GO:0046930">
    <property type="term" value="C:pore complex"/>
    <property type="evidence" value="ECO:0007669"/>
    <property type="project" value="InterPro"/>
</dbReference>
<dbReference type="GO" id="GO:0044218">
    <property type="term" value="C:other organism cell membrane"/>
    <property type="evidence" value="ECO:0007669"/>
    <property type="project" value="UniProtKB-KW"/>
</dbReference>
<dbReference type="AlphaFoldDB" id="A0A401T3F1"/>
<comment type="caution">
    <text evidence="6">The sequence shown here is derived from an EMBL/GenBank/DDBJ whole genome shotgun (WGS) entry which is preliminary data.</text>
</comment>
<sequence>MSEKQAVSLKRCREQHRIHKNITDWRKTQLYRMSKSVESVLETIDSARCVAVEITNKSSYPLTEPVTYHYSGRLSSPPSPSINPGESGICVFIKTPYTACGTVGVLTYKFSNTQISLLVSNPYDYSKYSIEYALYVPDRTIATDSNLYTKMYNELTESPNFTKTSLGKGNASLNIRKGNVVISATMSNEKKAIVKVDIRDA</sequence>
<organism evidence="6 7">
    <name type="scientific">Chiloscyllium punctatum</name>
    <name type="common">Brownbanded bambooshark</name>
    <name type="synonym">Hemiscyllium punctatum</name>
    <dbReference type="NCBI Taxonomy" id="137246"/>
    <lineage>
        <taxon>Eukaryota</taxon>
        <taxon>Metazoa</taxon>
        <taxon>Chordata</taxon>
        <taxon>Craniata</taxon>
        <taxon>Vertebrata</taxon>
        <taxon>Chondrichthyes</taxon>
        <taxon>Elasmobranchii</taxon>
        <taxon>Galeomorphii</taxon>
        <taxon>Galeoidea</taxon>
        <taxon>Orectolobiformes</taxon>
        <taxon>Hemiscylliidae</taxon>
        <taxon>Chiloscyllium</taxon>
    </lineage>
</organism>
<dbReference type="GO" id="GO:0015267">
    <property type="term" value="F:channel activity"/>
    <property type="evidence" value="ECO:0007669"/>
    <property type="project" value="InterPro"/>
</dbReference>
<keyword evidence="5" id="KW-0166">Nematocyst</keyword>
<gene>
    <name evidence="6" type="ORF">chiPu_0015651</name>
</gene>
<dbReference type="Pfam" id="PF06369">
    <property type="entry name" value="Anemone_cytotox"/>
    <property type="match status" value="1"/>
</dbReference>
<dbReference type="Gene3D" id="2.60.270.20">
    <property type="entry name" value="Cytolysin/lectin"/>
    <property type="match status" value="1"/>
</dbReference>
<accession>A0A401T3F1</accession>
<proteinExistence type="predicted"/>
<dbReference type="PANTHER" id="PTHR40388">
    <property type="entry name" value="BRYOPORIN"/>
    <property type="match status" value="1"/>
</dbReference>
<dbReference type="OMA" id="NEDLYME"/>
<evidence type="ECO:0000313" key="7">
    <source>
        <dbReference type="Proteomes" id="UP000287033"/>
    </source>
</evidence>
<dbReference type="GO" id="GO:0006812">
    <property type="term" value="P:monoatomic cation transport"/>
    <property type="evidence" value="ECO:0007669"/>
    <property type="project" value="InterPro"/>
</dbReference>
<evidence type="ECO:0000256" key="1">
    <source>
        <dbReference type="ARBA" id="ARBA00004175"/>
    </source>
</evidence>
<keyword evidence="3" id="KW-1052">Target cell membrane</keyword>
<dbReference type="Proteomes" id="UP000287033">
    <property type="component" value="Unassembled WGS sequence"/>
</dbReference>
<evidence type="ECO:0000256" key="4">
    <source>
        <dbReference type="ARBA" id="ARBA00023298"/>
    </source>
</evidence>
<dbReference type="GO" id="GO:0046931">
    <property type="term" value="P:pore complex assembly"/>
    <property type="evidence" value="ECO:0007669"/>
    <property type="project" value="InterPro"/>
</dbReference>
<evidence type="ECO:0000256" key="5">
    <source>
        <dbReference type="ARBA" id="ARBA00023331"/>
    </source>
</evidence>
<dbReference type="SUPFAM" id="SSF63724">
    <property type="entry name" value="Cytolysin/lectin"/>
    <property type="match status" value="1"/>
</dbReference>
<keyword evidence="4" id="KW-0472">Membrane</keyword>
<dbReference type="GO" id="GO:0042151">
    <property type="term" value="C:nematocyst"/>
    <property type="evidence" value="ECO:0007669"/>
    <property type="project" value="UniProtKB-SubCell"/>
</dbReference>
<reference evidence="6 7" key="1">
    <citation type="journal article" date="2018" name="Nat. Ecol. Evol.">
        <title>Shark genomes provide insights into elasmobranch evolution and the origin of vertebrates.</title>
        <authorList>
            <person name="Hara Y"/>
            <person name="Yamaguchi K"/>
            <person name="Onimaru K"/>
            <person name="Kadota M"/>
            <person name="Koyanagi M"/>
            <person name="Keeley SD"/>
            <person name="Tatsumi K"/>
            <person name="Tanaka K"/>
            <person name="Motone F"/>
            <person name="Kageyama Y"/>
            <person name="Nozu R"/>
            <person name="Adachi N"/>
            <person name="Nishimura O"/>
            <person name="Nakagawa R"/>
            <person name="Tanegashima C"/>
            <person name="Kiyatake I"/>
            <person name="Matsumoto R"/>
            <person name="Murakumo K"/>
            <person name="Nishida K"/>
            <person name="Terakita A"/>
            <person name="Kuratani S"/>
            <person name="Sato K"/>
            <person name="Hyodo S Kuraku.S."/>
        </authorList>
    </citation>
    <scope>NUCLEOTIDE SEQUENCE [LARGE SCALE GENOMIC DNA]</scope>
</reference>
<protein>
    <submittedName>
        <fullName evidence="6">Uncharacterized protein</fullName>
    </submittedName>
</protein>
<keyword evidence="7" id="KW-1185">Reference proteome</keyword>
<dbReference type="PANTHER" id="PTHR40388:SF1">
    <property type="entry name" value="BRYOPORIN"/>
    <property type="match status" value="1"/>
</dbReference>
<dbReference type="InterPro" id="IPR015926">
    <property type="entry name" value="Cytolysin/lectin"/>
</dbReference>
<evidence type="ECO:0000313" key="6">
    <source>
        <dbReference type="EMBL" id="GCC37150.1"/>
    </source>
</evidence>
<comment type="subcellular location">
    <subcellularLocation>
        <location evidence="2">Nematocyst</location>
    </subcellularLocation>
    <subcellularLocation>
        <location evidence="1">Target cell membrane</location>
    </subcellularLocation>
</comment>
<dbReference type="EMBL" id="BEZZ01000948">
    <property type="protein sequence ID" value="GCC37150.1"/>
    <property type="molecule type" value="Genomic_DNA"/>
</dbReference>
<dbReference type="InterPro" id="IPR050677">
    <property type="entry name" value="Actinoporin_PFT"/>
</dbReference>
<keyword evidence="4" id="KW-1053">Target membrane</keyword>
<dbReference type="GO" id="GO:0051715">
    <property type="term" value="P:cytolysis in another organism"/>
    <property type="evidence" value="ECO:0007669"/>
    <property type="project" value="InterPro"/>
</dbReference>
<dbReference type="OrthoDB" id="6132998at2759"/>
<dbReference type="InterPro" id="IPR009104">
    <property type="entry name" value="Anemon_actinoporin-like"/>
</dbReference>
<evidence type="ECO:0000256" key="3">
    <source>
        <dbReference type="ARBA" id="ARBA00022537"/>
    </source>
</evidence>
<name>A0A401T3F1_CHIPU</name>